<dbReference type="AlphaFoldDB" id="A0A427B270"/>
<comment type="caution">
    <text evidence="2">The sequence shown here is derived from an EMBL/GenBank/DDBJ whole genome shotgun (WGS) entry which is preliminary data.</text>
</comment>
<protein>
    <submittedName>
        <fullName evidence="2">Uncharacterized protein</fullName>
    </submittedName>
</protein>
<reference evidence="2 3" key="1">
    <citation type="journal article" date="2014" name="Agronomy (Basel)">
        <title>A Draft Genome Sequence for Ensete ventricosum, the Drought-Tolerant Tree Against Hunger.</title>
        <authorList>
            <person name="Harrison J."/>
            <person name="Moore K.A."/>
            <person name="Paszkiewicz K."/>
            <person name="Jones T."/>
            <person name="Grant M."/>
            <person name="Ambacheew D."/>
            <person name="Muzemil S."/>
            <person name="Studholme D.J."/>
        </authorList>
    </citation>
    <scope>NUCLEOTIDE SEQUENCE [LARGE SCALE GENOMIC DNA]</scope>
</reference>
<dbReference type="InterPro" id="IPR050929">
    <property type="entry name" value="PFKA"/>
</dbReference>
<dbReference type="InterPro" id="IPR035966">
    <property type="entry name" value="PKF_sf"/>
</dbReference>
<dbReference type="PANTHER" id="PTHR45770">
    <property type="entry name" value="ATP-DEPENDENT 6-PHOSPHOFRUCTOKINASE 1"/>
    <property type="match status" value="1"/>
</dbReference>
<keyword evidence="1" id="KW-0021">Allosteric enzyme</keyword>
<evidence type="ECO:0000313" key="2">
    <source>
        <dbReference type="EMBL" id="RRT82568.1"/>
    </source>
</evidence>
<accession>A0A427B270</accession>
<dbReference type="Gene3D" id="3.40.50.450">
    <property type="match status" value="1"/>
</dbReference>
<dbReference type="Proteomes" id="UP000287651">
    <property type="component" value="Unassembled WGS sequence"/>
</dbReference>
<name>A0A427B270_ENSVE</name>
<dbReference type="EMBL" id="AMZH03000667">
    <property type="protein sequence ID" value="RRT82568.1"/>
    <property type="molecule type" value="Genomic_DNA"/>
</dbReference>
<proteinExistence type="predicted"/>
<dbReference type="SUPFAM" id="SSF53784">
    <property type="entry name" value="Phosphofructokinase"/>
    <property type="match status" value="1"/>
</dbReference>
<gene>
    <name evidence="2" type="ORF">B296_00014604</name>
</gene>
<evidence type="ECO:0000313" key="3">
    <source>
        <dbReference type="Proteomes" id="UP000287651"/>
    </source>
</evidence>
<sequence>MPGILNIHVYVQTNIIFFQVIKFASPSSAGAESIDPDCSWVEQWYCLVIFFYELFYWGSLHTRFFELYKCPSPLQLSRQVVQNINLTGGSFLGVSRGGPSTSDMVDNIQHHLRTVVLICDFWTTQAKRIDMLFVLGGDGTHAGALAIHNEVLHNSISVN</sequence>
<dbReference type="GO" id="GO:0003872">
    <property type="term" value="F:6-phosphofructokinase activity"/>
    <property type="evidence" value="ECO:0007669"/>
    <property type="project" value="InterPro"/>
</dbReference>
<evidence type="ECO:0000256" key="1">
    <source>
        <dbReference type="ARBA" id="ARBA00022533"/>
    </source>
</evidence>
<organism evidence="2 3">
    <name type="scientific">Ensete ventricosum</name>
    <name type="common">Abyssinian banana</name>
    <name type="synonym">Musa ensete</name>
    <dbReference type="NCBI Taxonomy" id="4639"/>
    <lineage>
        <taxon>Eukaryota</taxon>
        <taxon>Viridiplantae</taxon>
        <taxon>Streptophyta</taxon>
        <taxon>Embryophyta</taxon>
        <taxon>Tracheophyta</taxon>
        <taxon>Spermatophyta</taxon>
        <taxon>Magnoliopsida</taxon>
        <taxon>Liliopsida</taxon>
        <taxon>Zingiberales</taxon>
        <taxon>Musaceae</taxon>
        <taxon>Ensete</taxon>
    </lineage>
</organism>